<dbReference type="AlphaFoldDB" id="A0A8J3RLC1"/>
<evidence type="ECO:0000313" key="4">
    <source>
        <dbReference type="Proteomes" id="UP000616724"/>
    </source>
</evidence>
<gene>
    <name evidence="3" type="ORF">Plo01_34690</name>
</gene>
<dbReference type="InterPro" id="IPR056726">
    <property type="entry name" value="DUF7824"/>
</dbReference>
<feature type="domain" description="DUF7824" evidence="2">
    <location>
        <begin position="670"/>
        <end position="744"/>
    </location>
</feature>
<dbReference type="Pfam" id="PF25148">
    <property type="entry name" value="DUF7824"/>
    <property type="match status" value="1"/>
</dbReference>
<reference evidence="3 4" key="1">
    <citation type="submission" date="2021-01" db="EMBL/GenBank/DDBJ databases">
        <title>Whole genome shotgun sequence of Planobispora longispora NBRC 13918.</title>
        <authorList>
            <person name="Komaki H."/>
            <person name="Tamura T."/>
        </authorList>
    </citation>
    <scope>NUCLEOTIDE SEQUENCE [LARGE SCALE GENOMIC DNA]</scope>
    <source>
        <strain evidence="3 4">NBRC 13918</strain>
    </source>
</reference>
<sequence>MCRMTTAVHETDRGEGGRLSAWETVREAVGTGDASRVAAEVLRLDEAGRREAARALRGHIAAARDAAHERHARREAVAEAAEERAREEFVRAETARGRSSGEAHESWWTWGRFRPGHGHGVDWAERDDWIEPMRVAGAGTLSTAAAVVTWLYRRDFTRWRWNGDHDPLLGVIAARPPEWQADLAVRLALRLRATRGRARDDSAELALEMLRRTGAVPPDHDPLVVAWVSTPADLENDPLTGHLLPRIFEAQGVGRALREDRVEAPEWDRERHSWLRSLRDLADAGRLDRDLLVDGCVRRFLLGGDAADLRFFVRLYDLLDPAPSPERARDHLRLLPAAPGPVAELALRELRRAGALDGETGGLIGEAVEALLFRAEGKLVRAGLTLLDRAARDAGGGLDHLAPALASAFLSESYEVRERAVRLAVRHAGRFSPVGAEAVREAASTLPPDLAERLSAAYGEVDCSPAEETDDFRPVPLPSFEAPARRPFLPALGDLTGTYTRVHDGVEFERWLDGFVRSPEARTAGEPLPGQTELYGHRHWTRPEQWAEALLREAADPGAEPPVPEPERAPAYAHHVLSVRIAEDGVETDVETDFGRLPAETRENIAAALAEQGIPLGNLEHFEEGLPIEGEILGISMMSSGSWRRPEEEPEEPEEPRDRLPGPDSVSPPHRAMLLRCAEVHAALKAGTLPPYLLATPTLTSGHIDPAELVARLEGYERAGATALPADLQQALLRLPREVDPEIVERGGRLVSEAGVMLARWLKERPEPVTRVDWSHGDLEYTHDLQPGEHHPRLHPRIRLEPAGQPLLDVLLADPPPYRRDEYGVHMDSWWLLLPSDREAVAMHLLPHLLDGWNRPGYFHRYVAGLFHQDGPVGEGLALPVAYLLADRGWHRSAERGQELFLRAAAAGCLPAAECGRQLGLVLRRTSAKLNDALSSLEECARKGAHREVWEIMTGLLPVYLPGPGERAHSAHTRALAFAAEAARRADARGPIPEVARIAAHRATSGYVRAARALHGRLDR</sequence>
<dbReference type="Proteomes" id="UP000616724">
    <property type="component" value="Unassembled WGS sequence"/>
</dbReference>
<name>A0A8J3RLC1_9ACTN</name>
<dbReference type="EMBL" id="BOOH01000023">
    <property type="protein sequence ID" value="GIH77040.1"/>
    <property type="molecule type" value="Genomic_DNA"/>
</dbReference>
<feature type="region of interest" description="Disordered" evidence="1">
    <location>
        <begin position="640"/>
        <end position="670"/>
    </location>
</feature>
<keyword evidence="4" id="KW-1185">Reference proteome</keyword>
<organism evidence="3 4">
    <name type="scientific">Planobispora longispora</name>
    <dbReference type="NCBI Taxonomy" id="28887"/>
    <lineage>
        <taxon>Bacteria</taxon>
        <taxon>Bacillati</taxon>
        <taxon>Actinomycetota</taxon>
        <taxon>Actinomycetes</taxon>
        <taxon>Streptosporangiales</taxon>
        <taxon>Streptosporangiaceae</taxon>
        <taxon>Planobispora</taxon>
    </lineage>
</organism>
<evidence type="ECO:0000313" key="3">
    <source>
        <dbReference type="EMBL" id="GIH77040.1"/>
    </source>
</evidence>
<accession>A0A8J3RLC1</accession>
<protein>
    <recommendedName>
        <fullName evidence="2">DUF7824 domain-containing protein</fullName>
    </recommendedName>
</protein>
<evidence type="ECO:0000256" key="1">
    <source>
        <dbReference type="SAM" id="MobiDB-lite"/>
    </source>
</evidence>
<comment type="caution">
    <text evidence="3">The sequence shown here is derived from an EMBL/GenBank/DDBJ whole genome shotgun (WGS) entry which is preliminary data.</text>
</comment>
<evidence type="ECO:0000259" key="2">
    <source>
        <dbReference type="Pfam" id="PF25148"/>
    </source>
</evidence>
<proteinExistence type="predicted"/>